<accession>A0ABQ5G816</accession>
<organism evidence="2 3">
    <name type="scientific">Tanacetum coccineum</name>
    <dbReference type="NCBI Taxonomy" id="301880"/>
    <lineage>
        <taxon>Eukaryota</taxon>
        <taxon>Viridiplantae</taxon>
        <taxon>Streptophyta</taxon>
        <taxon>Embryophyta</taxon>
        <taxon>Tracheophyta</taxon>
        <taxon>Spermatophyta</taxon>
        <taxon>Magnoliopsida</taxon>
        <taxon>eudicotyledons</taxon>
        <taxon>Gunneridae</taxon>
        <taxon>Pentapetalae</taxon>
        <taxon>asterids</taxon>
        <taxon>campanulids</taxon>
        <taxon>Asterales</taxon>
        <taxon>Asteraceae</taxon>
        <taxon>Asteroideae</taxon>
        <taxon>Anthemideae</taxon>
        <taxon>Anthemidinae</taxon>
        <taxon>Tanacetum</taxon>
    </lineage>
</organism>
<comment type="caution">
    <text evidence="2">The sequence shown here is derived from an EMBL/GenBank/DDBJ whole genome shotgun (WGS) entry which is preliminary data.</text>
</comment>
<feature type="region of interest" description="Disordered" evidence="1">
    <location>
        <begin position="58"/>
        <end position="87"/>
    </location>
</feature>
<reference evidence="2" key="2">
    <citation type="submission" date="2022-01" db="EMBL/GenBank/DDBJ databases">
        <authorList>
            <person name="Yamashiro T."/>
            <person name="Shiraishi A."/>
            <person name="Satake H."/>
            <person name="Nakayama K."/>
        </authorList>
    </citation>
    <scope>NUCLEOTIDE SEQUENCE</scope>
</reference>
<evidence type="ECO:0000256" key="1">
    <source>
        <dbReference type="SAM" id="MobiDB-lite"/>
    </source>
</evidence>
<protein>
    <submittedName>
        <fullName evidence="2">Uncharacterized protein</fullName>
    </submittedName>
</protein>
<feature type="compositionally biased region" description="Low complexity" evidence="1">
    <location>
        <begin position="68"/>
        <end position="82"/>
    </location>
</feature>
<sequence>MNFKPDLSFLRIFGALRYPTNDSEDLGKLKAKADIGFFVGYAPNRKAHVPVNLINPSESILVDPDAPSSSHSPSTSDHQSSSVHHRLAAEHSFEVNPFAPANPEPFVNVFAPDRNCEASSSREIMITEPNQSTLPHEHF</sequence>
<dbReference type="Proteomes" id="UP001151760">
    <property type="component" value="Unassembled WGS sequence"/>
</dbReference>
<evidence type="ECO:0000313" key="3">
    <source>
        <dbReference type="Proteomes" id="UP001151760"/>
    </source>
</evidence>
<reference evidence="2" key="1">
    <citation type="journal article" date="2022" name="Int. J. Mol. Sci.">
        <title>Draft Genome of Tanacetum Coccineum: Genomic Comparison of Closely Related Tanacetum-Family Plants.</title>
        <authorList>
            <person name="Yamashiro T."/>
            <person name="Shiraishi A."/>
            <person name="Nakayama K."/>
            <person name="Satake H."/>
        </authorList>
    </citation>
    <scope>NUCLEOTIDE SEQUENCE</scope>
</reference>
<gene>
    <name evidence="2" type="ORF">Tco_1030495</name>
</gene>
<evidence type="ECO:0000313" key="2">
    <source>
        <dbReference type="EMBL" id="GJT71209.1"/>
    </source>
</evidence>
<feature type="region of interest" description="Disordered" evidence="1">
    <location>
        <begin position="118"/>
        <end position="139"/>
    </location>
</feature>
<dbReference type="EMBL" id="BQNB010018148">
    <property type="protein sequence ID" value="GJT71209.1"/>
    <property type="molecule type" value="Genomic_DNA"/>
</dbReference>
<proteinExistence type="predicted"/>
<keyword evidence="3" id="KW-1185">Reference proteome</keyword>
<name>A0ABQ5G816_9ASTR</name>